<organism evidence="2 3">
    <name type="scientific">Clostridium tepidiprofundi DSM 19306</name>
    <dbReference type="NCBI Taxonomy" id="1121338"/>
    <lineage>
        <taxon>Bacteria</taxon>
        <taxon>Bacillati</taxon>
        <taxon>Bacillota</taxon>
        <taxon>Clostridia</taxon>
        <taxon>Eubacteriales</taxon>
        <taxon>Clostridiaceae</taxon>
        <taxon>Clostridium</taxon>
    </lineage>
</organism>
<proteinExistence type="predicted"/>
<dbReference type="STRING" id="1121338.CLTEP_20070"/>
<evidence type="ECO:0000256" key="1">
    <source>
        <dbReference type="SAM" id="Phobius"/>
    </source>
</evidence>
<accession>A0A151B2B5</accession>
<dbReference type="Proteomes" id="UP000075531">
    <property type="component" value="Unassembled WGS sequence"/>
</dbReference>
<name>A0A151B2B5_9CLOT</name>
<dbReference type="EMBL" id="LTBA01000027">
    <property type="protein sequence ID" value="KYH34061.1"/>
    <property type="molecule type" value="Genomic_DNA"/>
</dbReference>
<dbReference type="AlphaFoldDB" id="A0A151B2B5"/>
<keyword evidence="1" id="KW-0472">Membrane</keyword>
<feature type="transmembrane region" description="Helical" evidence="1">
    <location>
        <begin position="18"/>
        <end position="36"/>
    </location>
</feature>
<evidence type="ECO:0000313" key="2">
    <source>
        <dbReference type="EMBL" id="KYH34061.1"/>
    </source>
</evidence>
<keyword evidence="3" id="KW-1185">Reference proteome</keyword>
<protein>
    <submittedName>
        <fullName evidence="2">Uncharacterized protein</fullName>
    </submittedName>
</protein>
<gene>
    <name evidence="2" type="ORF">CLTEP_20070</name>
</gene>
<keyword evidence="1" id="KW-1133">Transmembrane helix</keyword>
<comment type="caution">
    <text evidence="2">The sequence shown here is derived from an EMBL/GenBank/DDBJ whole genome shotgun (WGS) entry which is preliminary data.</text>
</comment>
<reference evidence="2 3" key="1">
    <citation type="submission" date="2016-02" db="EMBL/GenBank/DDBJ databases">
        <title>Genome sequence of Clostridium tepidiprofundi DSM 19306.</title>
        <authorList>
            <person name="Poehlein A."/>
            <person name="Daniel R."/>
        </authorList>
    </citation>
    <scope>NUCLEOTIDE SEQUENCE [LARGE SCALE GENOMIC DNA]</scope>
    <source>
        <strain evidence="2 3">DSM 19306</strain>
    </source>
</reference>
<evidence type="ECO:0000313" key="3">
    <source>
        <dbReference type="Proteomes" id="UP000075531"/>
    </source>
</evidence>
<keyword evidence="1" id="KW-0812">Transmembrane</keyword>
<sequence length="43" mass="5037">MQAQIRALSNGNLDVHMIFMNFAAFVFYNCIAVLMYKYKDIKC</sequence>
<dbReference type="PATRIC" id="fig|1121338.3.peg.2087"/>